<sequence length="95" mass="10322">MHDDSAMASDRRGRRDLGLETQVKAEHAEYRCRAAATAGCDRGVDDSPPPLRHTMNSDRAVVTVCSDAGRNLLLDSWFATAENPSPVGWILVGAR</sequence>
<dbReference type="Proteomes" id="UP000440578">
    <property type="component" value="Unassembled WGS sequence"/>
</dbReference>
<name>A0A6A4XB15_AMPAM</name>
<reference evidence="2 3" key="1">
    <citation type="submission" date="2019-07" db="EMBL/GenBank/DDBJ databases">
        <title>Draft genome assembly of a fouling barnacle, Amphibalanus amphitrite (Darwin, 1854): The first reference genome for Thecostraca.</title>
        <authorList>
            <person name="Kim W."/>
        </authorList>
    </citation>
    <scope>NUCLEOTIDE SEQUENCE [LARGE SCALE GENOMIC DNA]</scope>
    <source>
        <strain evidence="2">SNU_AA5</strain>
        <tissue evidence="2">Soma without cirri and trophi</tissue>
    </source>
</reference>
<evidence type="ECO:0000256" key="1">
    <source>
        <dbReference type="SAM" id="MobiDB-lite"/>
    </source>
</evidence>
<evidence type="ECO:0000313" key="2">
    <source>
        <dbReference type="EMBL" id="KAF0313490.1"/>
    </source>
</evidence>
<keyword evidence="3" id="KW-1185">Reference proteome</keyword>
<dbReference type="EMBL" id="VIIS01000089">
    <property type="protein sequence ID" value="KAF0313490.1"/>
    <property type="molecule type" value="Genomic_DNA"/>
</dbReference>
<gene>
    <name evidence="2" type="ORF">FJT64_015987</name>
</gene>
<organism evidence="2 3">
    <name type="scientific">Amphibalanus amphitrite</name>
    <name type="common">Striped barnacle</name>
    <name type="synonym">Balanus amphitrite</name>
    <dbReference type="NCBI Taxonomy" id="1232801"/>
    <lineage>
        <taxon>Eukaryota</taxon>
        <taxon>Metazoa</taxon>
        <taxon>Ecdysozoa</taxon>
        <taxon>Arthropoda</taxon>
        <taxon>Crustacea</taxon>
        <taxon>Multicrustacea</taxon>
        <taxon>Cirripedia</taxon>
        <taxon>Thoracica</taxon>
        <taxon>Thoracicalcarea</taxon>
        <taxon>Balanomorpha</taxon>
        <taxon>Balanoidea</taxon>
        <taxon>Balanidae</taxon>
        <taxon>Amphibalaninae</taxon>
        <taxon>Amphibalanus</taxon>
    </lineage>
</organism>
<evidence type="ECO:0000313" key="3">
    <source>
        <dbReference type="Proteomes" id="UP000440578"/>
    </source>
</evidence>
<accession>A0A6A4XB15</accession>
<dbReference type="AlphaFoldDB" id="A0A6A4XB15"/>
<proteinExistence type="predicted"/>
<protein>
    <submittedName>
        <fullName evidence="2">Uncharacterized protein</fullName>
    </submittedName>
</protein>
<comment type="caution">
    <text evidence="2">The sequence shown here is derived from an EMBL/GenBank/DDBJ whole genome shotgun (WGS) entry which is preliminary data.</text>
</comment>
<feature type="region of interest" description="Disordered" evidence="1">
    <location>
        <begin position="1"/>
        <end position="20"/>
    </location>
</feature>